<gene>
    <name evidence="2" type="ORF">CTAYLR_001105</name>
</gene>
<feature type="signal peptide" evidence="1">
    <location>
        <begin position="1"/>
        <end position="25"/>
    </location>
</feature>
<proteinExistence type="predicted"/>
<evidence type="ECO:0000313" key="3">
    <source>
        <dbReference type="Proteomes" id="UP001230188"/>
    </source>
</evidence>
<dbReference type="AlphaFoldDB" id="A0AAD7XUM7"/>
<comment type="caution">
    <text evidence="2">The sequence shown here is derived from an EMBL/GenBank/DDBJ whole genome shotgun (WGS) entry which is preliminary data.</text>
</comment>
<evidence type="ECO:0000313" key="2">
    <source>
        <dbReference type="EMBL" id="KAJ8614206.1"/>
    </source>
</evidence>
<reference evidence="2" key="1">
    <citation type="submission" date="2023-01" db="EMBL/GenBank/DDBJ databases">
        <title>Metagenome sequencing of chrysophaentin producing Chrysophaeum taylorii.</title>
        <authorList>
            <person name="Davison J."/>
            <person name="Bewley C."/>
        </authorList>
    </citation>
    <scope>NUCLEOTIDE SEQUENCE</scope>
    <source>
        <strain evidence="2">NIES-1699</strain>
    </source>
</reference>
<sequence length="164" mass="17843">MIVAPAALALALVATPPTAIRPCLSERNCISSLGRESPNQFSAPLSYAPRQKNRAYEELEAKLTVACTGVEADRFYIRATCGGNLVEFDVRDSIAAFRLAAVVKSPTPPWCIAPGCINGHMPQRNALARLAKDLGWSPIDSTQLEDDSRWTPIFFNADAVPRDE</sequence>
<dbReference type="EMBL" id="JAQMWT010000009">
    <property type="protein sequence ID" value="KAJ8614206.1"/>
    <property type="molecule type" value="Genomic_DNA"/>
</dbReference>
<dbReference type="Proteomes" id="UP001230188">
    <property type="component" value="Unassembled WGS sequence"/>
</dbReference>
<organism evidence="2 3">
    <name type="scientific">Chrysophaeum taylorii</name>
    <dbReference type="NCBI Taxonomy" id="2483200"/>
    <lineage>
        <taxon>Eukaryota</taxon>
        <taxon>Sar</taxon>
        <taxon>Stramenopiles</taxon>
        <taxon>Ochrophyta</taxon>
        <taxon>Pelagophyceae</taxon>
        <taxon>Pelagomonadales</taxon>
        <taxon>Pelagomonadaceae</taxon>
        <taxon>Chrysophaeum</taxon>
    </lineage>
</organism>
<keyword evidence="3" id="KW-1185">Reference proteome</keyword>
<evidence type="ECO:0000256" key="1">
    <source>
        <dbReference type="SAM" id="SignalP"/>
    </source>
</evidence>
<accession>A0AAD7XUM7</accession>
<feature type="chain" id="PRO_5041935308" evidence="1">
    <location>
        <begin position="26"/>
        <end position="164"/>
    </location>
</feature>
<name>A0AAD7XUM7_9STRA</name>
<keyword evidence="1" id="KW-0732">Signal</keyword>
<protein>
    <submittedName>
        <fullName evidence="2">Uncharacterized protein</fullName>
    </submittedName>
</protein>